<dbReference type="GO" id="GO:0071111">
    <property type="term" value="F:cyclic-guanylate-specific phosphodiesterase activity"/>
    <property type="evidence" value="ECO:0007669"/>
    <property type="project" value="InterPro"/>
</dbReference>
<proteinExistence type="predicted"/>
<dbReference type="Pfam" id="PF10114">
    <property type="entry name" value="PocR"/>
    <property type="match status" value="1"/>
</dbReference>
<dbReference type="InterPro" id="IPR050706">
    <property type="entry name" value="Cyclic-di-GMP_PDE-like"/>
</dbReference>
<evidence type="ECO:0000313" key="5">
    <source>
        <dbReference type="Proteomes" id="UP000199182"/>
    </source>
</evidence>
<accession>A0A1H0EUM2</accession>
<dbReference type="EMBL" id="FNID01000036">
    <property type="protein sequence ID" value="SDN86078.1"/>
    <property type="molecule type" value="Genomic_DNA"/>
</dbReference>
<name>A0A1H0EUM2_9FIRM</name>
<dbReference type="CDD" id="cd01948">
    <property type="entry name" value="EAL"/>
    <property type="match status" value="1"/>
</dbReference>
<dbReference type="PROSITE" id="PS50883">
    <property type="entry name" value="EAL"/>
    <property type="match status" value="1"/>
</dbReference>
<evidence type="ECO:0000259" key="3">
    <source>
        <dbReference type="PROSITE" id="PS50887"/>
    </source>
</evidence>
<dbReference type="Gene3D" id="3.20.20.450">
    <property type="entry name" value="EAL domain"/>
    <property type="match status" value="1"/>
</dbReference>
<dbReference type="Gene3D" id="3.30.70.270">
    <property type="match status" value="1"/>
</dbReference>
<keyword evidence="5" id="KW-1185">Reference proteome</keyword>
<gene>
    <name evidence="4" type="ORF">SAMN05192585_13615</name>
</gene>
<feature type="compositionally biased region" description="Basic residues" evidence="1">
    <location>
        <begin position="1"/>
        <end position="10"/>
    </location>
</feature>
<dbReference type="Proteomes" id="UP000199182">
    <property type="component" value="Unassembled WGS sequence"/>
</dbReference>
<dbReference type="InterPro" id="IPR035919">
    <property type="entry name" value="EAL_sf"/>
</dbReference>
<dbReference type="PROSITE" id="PS50887">
    <property type="entry name" value="GGDEF"/>
    <property type="match status" value="1"/>
</dbReference>
<dbReference type="NCBIfam" id="TIGR00254">
    <property type="entry name" value="GGDEF"/>
    <property type="match status" value="1"/>
</dbReference>
<dbReference type="InterPro" id="IPR000160">
    <property type="entry name" value="GGDEF_dom"/>
</dbReference>
<dbReference type="AlphaFoldDB" id="A0A1H0EUM2"/>
<organism evidence="4 5">
    <name type="scientific">Acetanaerobacterium elongatum</name>
    <dbReference type="NCBI Taxonomy" id="258515"/>
    <lineage>
        <taxon>Bacteria</taxon>
        <taxon>Bacillati</taxon>
        <taxon>Bacillota</taxon>
        <taxon>Clostridia</taxon>
        <taxon>Eubacteriales</taxon>
        <taxon>Oscillospiraceae</taxon>
        <taxon>Acetanaerobacterium</taxon>
    </lineage>
</organism>
<dbReference type="OrthoDB" id="9762141at2"/>
<dbReference type="Pfam" id="PF00990">
    <property type="entry name" value="GGDEF"/>
    <property type="match status" value="1"/>
</dbReference>
<dbReference type="PANTHER" id="PTHR33121:SF70">
    <property type="entry name" value="SIGNALING PROTEIN YKOW"/>
    <property type="match status" value="1"/>
</dbReference>
<dbReference type="InterPro" id="IPR018771">
    <property type="entry name" value="PocR_dom"/>
</dbReference>
<evidence type="ECO:0000256" key="1">
    <source>
        <dbReference type="SAM" id="MobiDB-lite"/>
    </source>
</evidence>
<dbReference type="SMART" id="SM00052">
    <property type="entry name" value="EAL"/>
    <property type="match status" value="1"/>
</dbReference>
<evidence type="ECO:0000313" key="4">
    <source>
        <dbReference type="EMBL" id="SDN86078.1"/>
    </source>
</evidence>
<dbReference type="Pfam" id="PF00563">
    <property type="entry name" value="EAL"/>
    <property type="match status" value="1"/>
</dbReference>
<dbReference type="SUPFAM" id="SSF141868">
    <property type="entry name" value="EAL domain-like"/>
    <property type="match status" value="1"/>
</dbReference>
<dbReference type="STRING" id="258515.SAMN05192585_13615"/>
<evidence type="ECO:0000259" key="2">
    <source>
        <dbReference type="PROSITE" id="PS50883"/>
    </source>
</evidence>
<feature type="domain" description="EAL" evidence="2">
    <location>
        <begin position="653"/>
        <end position="907"/>
    </location>
</feature>
<dbReference type="SMART" id="SM00267">
    <property type="entry name" value="GGDEF"/>
    <property type="match status" value="1"/>
</dbReference>
<dbReference type="PANTHER" id="PTHR33121">
    <property type="entry name" value="CYCLIC DI-GMP PHOSPHODIESTERASE PDEF"/>
    <property type="match status" value="1"/>
</dbReference>
<dbReference type="InterPro" id="IPR043128">
    <property type="entry name" value="Rev_trsase/Diguanyl_cyclase"/>
</dbReference>
<feature type="domain" description="GGDEF" evidence="3">
    <location>
        <begin position="512"/>
        <end position="644"/>
    </location>
</feature>
<sequence>MPQMPKKKNAGGKPSDGGLPAMGAESTARLGTVIDLEKLKYLQDFIIKSLHVDCMVLTAEGVPAVEPSGSSACRRRSANDLESCRFVKAQSINQVRENSLPCSGTCELGVRFCYIPVFQNGQIVLFWQLSEDENHYKISPDRFHLATRAVTIFSDIITGLLDDKYNLRAQLLKQNTLTGELKEALAYTVFENEIMDGIAKAPELGTGILNALSLIGEHFGLSRITVFRSLPQLGERAVTFEWKVPAMRSLSPLLEGALSETLGAYYTGSTEERFDKHGFFHTCTMEDLPHALSDLLISDHTGEVLQAAVKRNGVTVAVITFEKDALLPKWGLSRLTGLKAAAAVISSAVLQKLGFDFADRSQAMMYTIADNNGSLTYAVNALTGRILFMNLAMQNAYPEARPGDLCTKIANLDDGERCAYCPISRFKEPGERLRYEVYNSNVNKWFDLHASRFTWFDGSDACLISTTDINKKKLFELEVEKLAYYDALLDIPNRAYLMRVLQSVFDGGAETAWGSIIILDLDEFKFVNDTLGSQYGDEMLRQIVKYFNECPDLVGKVFRFGGDEFFILLQGCEMDAAITVADELLSRFNRPWRVYDVDCTCTVSLGVAGFPKSGVNPKQLIANGEYAVYDAKATGKNRYVLYDEVLCKKIERRHKIQEIMMHALKEAKFEVYYQPIYNVDKGCFTKAEALLRLHDDELGFIPPDEFIGIAEEVGLISDIGLMVVDRVCSNLCELAKKGIVLESMAINISPLQLVQENFVDSMWSIISRYQLPPTVIEFEITENVVIRSYDAVKKTMGELQRHGINFALDDFGSGYSGLNYLMMLPISCLKIDKSYINELEDSVKSRKMLSKIIELVQDFNIQVVAEGVETKFQDSILKKFNCNFIQGYLYSRPLPKAEFEQVVTKRGLPVS</sequence>
<dbReference type="InterPro" id="IPR001633">
    <property type="entry name" value="EAL_dom"/>
</dbReference>
<dbReference type="CDD" id="cd01949">
    <property type="entry name" value="GGDEF"/>
    <property type="match status" value="1"/>
</dbReference>
<feature type="region of interest" description="Disordered" evidence="1">
    <location>
        <begin position="1"/>
        <end position="22"/>
    </location>
</feature>
<dbReference type="SUPFAM" id="SSF55073">
    <property type="entry name" value="Nucleotide cyclase"/>
    <property type="match status" value="1"/>
</dbReference>
<protein>
    <submittedName>
        <fullName evidence="4">Diguanylate cyclase (GGDEF) domain-containing protein</fullName>
    </submittedName>
</protein>
<dbReference type="InterPro" id="IPR029787">
    <property type="entry name" value="Nucleotide_cyclase"/>
</dbReference>
<reference evidence="4 5" key="1">
    <citation type="submission" date="2016-10" db="EMBL/GenBank/DDBJ databases">
        <authorList>
            <person name="de Groot N.N."/>
        </authorList>
    </citation>
    <scope>NUCLEOTIDE SEQUENCE [LARGE SCALE GENOMIC DNA]</scope>
    <source>
        <strain evidence="4 5">CGMCC 1.5012</strain>
    </source>
</reference>